<dbReference type="PANTHER" id="PTHR30106:SF2">
    <property type="entry name" value="UPF0324 INNER MEMBRANE PROTEIN YEIH"/>
    <property type="match status" value="1"/>
</dbReference>
<dbReference type="PANTHER" id="PTHR30106">
    <property type="entry name" value="INNER MEMBRANE PROTEIN YEIH-RELATED"/>
    <property type="match status" value="1"/>
</dbReference>
<evidence type="ECO:0000256" key="1">
    <source>
        <dbReference type="ARBA" id="ARBA00004651"/>
    </source>
</evidence>
<feature type="transmembrane region" description="Helical" evidence="7">
    <location>
        <begin position="271"/>
        <end position="292"/>
    </location>
</feature>
<dbReference type="InterPro" id="IPR018383">
    <property type="entry name" value="UPF0324_pro"/>
</dbReference>
<feature type="transmembrane region" description="Helical" evidence="7">
    <location>
        <begin position="138"/>
        <end position="159"/>
    </location>
</feature>
<keyword evidence="4 7" id="KW-0812">Transmembrane</keyword>
<comment type="caution">
    <text evidence="8">The sequence shown here is derived from an EMBL/GenBank/DDBJ whole genome shotgun (WGS) entry which is preliminary data.</text>
</comment>
<evidence type="ECO:0000256" key="2">
    <source>
        <dbReference type="ARBA" id="ARBA00007977"/>
    </source>
</evidence>
<reference evidence="8 9" key="1">
    <citation type="submission" date="2017-08" db="EMBL/GenBank/DDBJ databases">
        <title>Infants hospitalized years apart are colonized by the same room-sourced microbial strains.</title>
        <authorList>
            <person name="Brooks B."/>
            <person name="Olm M.R."/>
            <person name="Firek B.A."/>
            <person name="Baker R."/>
            <person name="Thomas B.C."/>
            <person name="Morowitz M.J."/>
            <person name="Banfield J.F."/>
        </authorList>
    </citation>
    <scope>NUCLEOTIDE SEQUENCE [LARGE SCALE GENOMIC DNA]</scope>
    <source>
        <strain evidence="8">S2_018_000_R2_101</strain>
    </source>
</reference>
<feature type="transmembrane region" description="Helical" evidence="7">
    <location>
        <begin position="304"/>
        <end position="325"/>
    </location>
</feature>
<evidence type="ECO:0000256" key="3">
    <source>
        <dbReference type="ARBA" id="ARBA00022475"/>
    </source>
</evidence>
<accession>A0A2W5BXY4</accession>
<dbReference type="GO" id="GO:0005886">
    <property type="term" value="C:plasma membrane"/>
    <property type="evidence" value="ECO:0007669"/>
    <property type="project" value="UniProtKB-SubCell"/>
</dbReference>
<evidence type="ECO:0000256" key="7">
    <source>
        <dbReference type="SAM" id="Phobius"/>
    </source>
</evidence>
<feature type="transmembrane region" description="Helical" evidence="7">
    <location>
        <begin position="171"/>
        <end position="194"/>
    </location>
</feature>
<evidence type="ECO:0000256" key="6">
    <source>
        <dbReference type="ARBA" id="ARBA00023136"/>
    </source>
</evidence>
<feature type="transmembrane region" description="Helical" evidence="7">
    <location>
        <begin position="112"/>
        <end position="131"/>
    </location>
</feature>
<evidence type="ECO:0000313" key="9">
    <source>
        <dbReference type="Proteomes" id="UP000249066"/>
    </source>
</evidence>
<gene>
    <name evidence="8" type="ORF">DI623_13690</name>
</gene>
<proteinExistence type="inferred from homology"/>
<organism evidence="8 9">
    <name type="scientific">Sphingomonas sanxanigenens</name>
    <dbReference type="NCBI Taxonomy" id="397260"/>
    <lineage>
        <taxon>Bacteria</taxon>
        <taxon>Pseudomonadati</taxon>
        <taxon>Pseudomonadota</taxon>
        <taxon>Alphaproteobacteria</taxon>
        <taxon>Sphingomonadales</taxon>
        <taxon>Sphingomonadaceae</taxon>
        <taxon>Sphingomonas</taxon>
    </lineage>
</organism>
<feature type="transmembrane region" description="Helical" evidence="7">
    <location>
        <begin position="29"/>
        <end position="49"/>
    </location>
</feature>
<evidence type="ECO:0000313" key="8">
    <source>
        <dbReference type="EMBL" id="PZO87945.1"/>
    </source>
</evidence>
<keyword evidence="5 7" id="KW-1133">Transmembrane helix</keyword>
<dbReference type="Proteomes" id="UP000249066">
    <property type="component" value="Unassembled WGS sequence"/>
</dbReference>
<feature type="transmembrane region" description="Helical" evidence="7">
    <location>
        <begin position="88"/>
        <end position="106"/>
    </location>
</feature>
<keyword evidence="3" id="KW-1003">Cell membrane</keyword>
<keyword evidence="6 7" id="KW-0472">Membrane</keyword>
<dbReference type="Pfam" id="PF03601">
    <property type="entry name" value="Cons_hypoth698"/>
    <property type="match status" value="1"/>
</dbReference>
<evidence type="ECO:0000256" key="4">
    <source>
        <dbReference type="ARBA" id="ARBA00022692"/>
    </source>
</evidence>
<dbReference type="AlphaFoldDB" id="A0A2W5BXY4"/>
<feature type="transmembrane region" description="Helical" evidence="7">
    <location>
        <begin position="331"/>
        <end position="353"/>
    </location>
</feature>
<evidence type="ECO:0000256" key="5">
    <source>
        <dbReference type="ARBA" id="ARBA00022989"/>
    </source>
</evidence>
<protein>
    <submittedName>
        <fullName evidence="8">Putative sulfate exporter family transporter</fullName>
    </submittedName>
</protein>
<name>A0A2W5BXY4_9SPHN</name>
<dbReference type="EMBL" id="QFNN01000108">
    <property type="protein sequence ID" value="PZO87945.1"/>
    <property type="molecule type" value="Genomic_DNA"/>
</dbReference>
<feature type="transmembrane region" description="Helical" evidence="7">
    <location>
        <begin position="242"/>
        <end position="259"/>
    </location>
</feature>
<comment type="similarity">
    <text evidence="2">Belongs to the UPF0324 family.</text>
</comment>
<sequence length="354" mass="36135">MSGALPPPAAADLFGDLIEQETPGRRLPLIDYLPGLGVTGVAALAAAWLSEHYGAPLMLMGLLIGLAFNFVNADKRLHPGLNFASRTLLRWGIVLVGAQVTIWQIAELGWQSFVAIAIMVGVVTATGALTARALGLGAAFGTLAGGSVGICGASAALALSTVLGEKRVNQAQLTLVLVAVSAASALAMSTYPILARMIGFDDHAAGFLLGASIHDVAQALGAGYSISEVAGQTAAIVKLTRVAMLAPTLVAVALLFPGGEDGQSGRISFSVAMPWFVIGFLIVALANSFLPFPHAVGGWAKQGTSALLLMAVVATGIKSPMNLLLAQGWKASAPVIAATIVSFLLAMTAAFLLL</sequence>
<comment type="subcellular location">
    <subcellularLocation>
        <location evidence="1">Cell membrane</location>
        <topology evidence="1">Multi-pass membrane protein</topology>
    </subcellularLocation>
</comment>
<feature type="transmembrane region" description="Helical" evidence="7">
    <location>
        <begin position="55"/>
        <end position="72"/>
    </location>
</feature>